<protein>
    <submittedName>
        <fullName evidence="1">Group III truncated hemoglobin</fullName>
    </submittedName>
</protein>
<dbReference type="Proteomes" id="UP001597508">
    <property type="component" value="Unassembled WGS sequence"/>
</dbReference>
<comment type="caution">
    <text evidence="1">The sequence shown here is derived from an EMBL/GenBank/DDBJ whole genome shotgun (WGS) entry which is preliminary data.</text>
</comment>
<dbReference type="Gene3D" id="1.10.490.10">
    <property type="entry name" value="Globins"/>
    <property type="match status" value="1"/>
</dbReference>
<dbReference type="InterPro" id="IPR009050">
    <property type="entry name" value="Globin-like_sf"/>
</dbReference>
<keyword evidence="2" id="KW-1185">Reference proteome</keyword>
<sequence length="135" mass="16042">MSTRREITNRDDVFLLVSTFYNKIKKDDFIGPIFLETIPEDEWDPHIDKLTGFWESTLFYKRAYKGNPMKAHIDVDTHFENSITQKHFGKWLELWFSTVDSLFVGDKAHEAKERARNIASLLFLRIFEARKLLKD</sequence>
<organism evidence="1 2">
    <name type="scientific">Pseudotenacibaculum haliotis</name>
    <dbReference type="NCBI Taxonomy" id="1862138"/>
    <lineage>
        <taxon>Bacteria</taxon>
        <taxon>Pseudomonadati</taxon>
        <taxon>Bacteroidota</taxon>
        <taxon>Flavobacteriia</taxon>
        <taxon>Flavobacteriales</taxon>
        <taxon>Flavobacteriaceae</taxon>
        <taxon>Pseudotenacibaculum</taxon>
    </lineage>
</organism>
<name>A0ABW5LT04_9FLAO</name>
<gene>
    <name evidence="1" type="ORF">ACFSRZ_11305</name>
</gene>
<accession>A0ABW5LT04</accession>
<dbReference type="EMBL" id="JBHULH010000004">
    <property type="protein sequence ID" value="MFD2567963.1"/>
    <property type="molecule type" value="Genomic_DNA"/>
</dbReference>
<evidence type="ECO:0000313" key="2">
    <source>
        <dbReference type="Proteomes" id="UP001597508"/>
    </source>
</evidence>
<reference evidence="2" key="1">
    <citation type="journal article" date="2019" name="Int. J. Syst. Evol. Microbiol.">
        <title>The Global Catalogue of Microorganisms (GCM) 10K type strain sequencing project: providing services to taxonomists for standard genome sequencing and annotation.</title>
        <authorList>
            <consortium name="The Broad Institute Genomics Platform"/>
            <consortium name="The Broad Institute Genome Sequencing Center for Infectious Disease"/>
            <person name="Wu L."/>
            <person name="Ma J."/>
        </authorList>
    </citation>
    <scope>NUCLEOTIDE SEQUENCE [LARGE SCALE GENOMIC DNA]</scope>
    <source>
        <strain evidence="2">KCTC 52127</strain>
    </source>
</reference>
<dbReference type="SUPFAM" id="SSF46458">
    <property type="entry name" value="Globin-like"/>
    <property type="match status" value="1"/>
</dbReference>
<proteinExistence type="predicted"/>
<evidence type="ECO:0000313" key="1">
    <source>
        <dbReference type="EMBL" id="MFD2567963.1"/>
    </source>
</evidence>
<dbReference type="InterPro" id="IPR012292">
    <property type="entry name" value="Globin/Proto"/>
</dbReference>
<dbReference type="RefSeq" id="WP_379666667.1">
    <property type="nucleotide sequence ID" value="NZ_JBHULH010000004.1"/>
</dbReference>
<dbReference type="CDD" id="cd08916">
    <property type="entry name" value="TrHb3_P"/>
    <property type="match status" value="1"/>
</dbReference>